<proteinExistence type="predicted"/>
<accession>A0ABQ6AX67</accession>
<name>A0ABQ6AX67_9BRAD</name>
<dbReference type="EMBL" id="BSOW01000007">
    <property type="protein sequence ID" value="GLR85831.1"/>
    <property type="molecule type" value="Genomic_DNA"/>
</dbReference>
<evidence type="ECO:0000313" key="2">
    <source>
        <dbReference type="EMBL" id="GLR85831.1"/>
    </source>
</evidence>
<feature type="region of interest" description="Disordered" evidence="1">
    <location>
        <begin position="61"/>
        <end position="97"/>
    </location>
</feature>
<gene>
    <name evidence="2" type="ORF">GCM10007857_25420</name>
</gene>
<keyword evidence="3" id="KW-1185">Reference proteome</keyword>
<protein>
    <submittedName>
        <fullName evidence="2">Uncharacterized protein</fullName>
    </submittedName>
</protein>
<sequence length="116" mass="12410">MHVTAGIVETACTTGPAGDLVEIEMPTSALASRTQEPRPLQFVPHDGNADVAEQNVGRLSGEAAAPVTPPDLRHDAVGRERAGTVERERAEPRPVLHETIGREVRGMLISEQAERA</sequence>
<evidence type="ECO:0000313" key="3">
    <source>
        <dbReference type="Proteomes" id="UP001156905"/>
    </source>
</evidence>
<feature type="compositionally biased region" description="Basic and acidic residues" evidence="1">
    <location>
        <begin position="71"/>
        <end position="97"/>
    </location>
</feature>
<organism evidence="2 3">
    <name type="scientific">Bradyrhizobium iriomotense</name>
    <dbReference type="NCBI Taxonomy" id="441950"/>
    <lineage>
        <taxon>Bacteria</taxon>
        <taxon>Pseudomonadati</taxon>
        <taxon>Pseudomonadota</taxon>
        <taxon>Alphaproteobacteria</taxon>
        <taxon>Hyphomicrobiales</taxon>
        <taxon>Nitrobacteraceae</taxon>
        <taxon>Bradyrhizobium</taxon>
    </lineage>
</organism>
<evidence type="ECO:0000256" key="1">
    <source>
        <dbReference type="SAM" id="MobiDB-lite"/>
    </source>
</evidence>
<reference evidence="3" key="1">
    <citation type="journal article" date="2019" name="Int. J. Syst. Evol. Microbiol.">
        <title>The Global Catalogue of Microorganisms (GCM) 10K type strain sequencing project: providing services to taxonomists for standard genome sequencing and annotation.</title>
        <authorList>
            <consortium name="The Broad Institute Genomics Platform"/>
            <consortium name="The Broad Institute Genome Sequencing Center for Infectious Disease"/>
            <person name="Wu L."/>
            <person name="Ma J."/>
        </authorList>
    </citation>
    <scope>NUCLEOTIDE SEQUENCE [LARGE SCALE GENOMIC DNA]</scope>
    <source>
        <strain evidence="3">NBRC 102520</strain>
    </source>
</reference>
<comment type="caution">
    <text evidence="2">The sequence shown here is derived from an EMBL/GenBank/DDBJ whole genome shotgun (WGS) entry which is preliminary data.</text>
</comment>
<dbReference type="Proteomes" id="UP001156905">
    <property type="component" value="Unassembled WGS sequence"/>
</dbReference>